<evidence type="ECO:0000313" key="9">
    <source>
        <dbReference type="EMBL" id="MEQ2190891.1"/>
    </source>
</evidence>
<dbReference type="InterPro" id="IPR013783">
    <property type="entry name" value="Ig-like_fold"/>
</dbReference>
<feature type="domain" description="Fibronectin type-III" evidence="8">
    <location>
        <begin position="85"/>
        <end position="179"/>
    </location>
</feature>
<dbReference type="EMBL" id="JAHRIN010000289">
    <property type="protein sequence ID" value="MEQ2190891.1"/>
    <property type="molecule type" value="Genomic_DNA"/>
</dbReference>
<name>A0ABV0Q526_9TELE</name>
<dbReference type="SMART" id="SM00060">
    <property type="entry name" value="FN3"/>
    <property type="match status" value="2"/>
</dbReference>
<comment type="similarity">
    <text evidence="2">Belongs to the immunoglobulin superfamily. L1/neurofascin/NgCAM family.</text>
</comment>
<dbReference type="PANTHER" id="PTHR44170:SF36">
    <property type="entry name" value="L1 CELL ADHESION MOLECULE"/>
    <property type="match status" value="1"/>
</dbReference>
<evidence type="ECO:0000256" key="2">
    <source>
        <dbReference type="ARBA" id="ARBA00008588"/>
    </source>
</evidence>
<evidence type="ECO:0000256" key="5">
    <source>
        <dbReference type="ARBA" id="ARBA00023136"/>
    </source>
</evidence>
<feature type="domain" description="Fibronectin type-III" evidence="8">
    <location>
        <begin position="1"/>
        <end position="80"/>
    </location>
</feature>
<feature type="region of interest" description="Disordered" evidence="7">
    <location>
        <begin position="161"/>
        <end position="190"/>
    </location>
</feature>
<dbReference type="PROSITE" id="PS50853">
    <property type="entry name" value="FN3"/>
    <property type="match status" value="2"/>
</dbReference>
<evidence type="ECO:0000259" key="8">
    <source>
        <dbReference type="PROSITE" id="PS50853"/>
    </source>
</evidence>
<evidence type="ECO:0000256" key="4">
    <source>
        <dbReference type="ARBA" id="ARBA00022989"/>
    </source>
</evidence>
<accession>A0ABV0Q526</accession>
<keyword evidence="5" id="KW-0472">Membrane</keyword>
<feature type="non-terminal residue" evidence="9">
    <location>
        <position position="1"/>
    </location>
</feature>
<keyword evidence="6" id="KW-1015">Disulfide bond</keyword>
<dbReference type="InterPro" id="IPR026966">
    <property type="entry name" value="Neurofascin/L1/NrCAM_C"/>
</dbReference>
<reference evidence="9 10" key="1">
    <citation type="submission" date="2021-06" db="EMBL/GenBank/DDBJ databases">
        <authorList>
            <person name="Palmer J.M."/>
        </authorList>
    </citation>
    <scope>NUCLEOTIDE SEQUENCE [LARGE SCALE GENOMIC DNA]</scope>
    <source>
        <strain evidence="9 10">XC_2019</strain>
        <tissue evidence="9">Muscle</tissue>
    </source>
</reference>
<comment type="caution">
    <text evidence="9">The sequence shown here is derived from an EMBL/GenBank/DDBJ whole genome shotgun (WGS) entry which is preliminary data.</text>
</comment>
<feature type="region of interest" description="Disordered" evidence="7">
    <location>
        <begin position="66"/>
        <end position="94"/>
    </location>
</feature>
<organism evidence="9 10">
    <name type="scientific">Xenoophorus captivus</name>
    <dbReference type="NCBI Taxonomy" id="1517983"/>
    <lineage>
        <taxon>Eukaryota</taxon>
        <taxon>Metazoa</taxon>
        <taxon>Chordata</taxon>
        <taxon>Craniata</taxon>
        <taxon>Vertebrata</taxon>
        <taxon>Euteleostomi</taxon>
        <taxon>Actinopterygii</taxon>
        <taxon>Neopterygii</taxon>
        <taxon>Teleostei</taxon>
        <taxon>Neoteleostei</taxon>
        <taxon>Acanthomorphata</taxon>
        <taxon>Ovalentaria</taxon>
        <taxon>Atherinomorphae</taxon>
        <taxon>Cyprinodontiformes</taxon>
        <taxon>Goodeidae</taxon>
        <taxon>Xenoophorus</taxon>
    </lineage>
</organism>
<gene>
    <name evidence="9" type="ORF">XENOCAPTIV_014017</name>
</gene>
<keyword evidence="4" id="KW-1133">Transmembrane helix</keyword>
<evidence type="ECO:0000313" key="10">
    <source>
        <dbReference type="Proteomes" id="UP001434883"/>
    </source>
</evidence>
<dbReference type="PANTHER" id="PTHR44170">
    <property type="entry name" value="PROTEIN SIDEKICK"/>
    <property type="match status" value="1"/>
</dbReference>
<evidence type="ECO:0000256" key="7">
    <source>
        <dbReference type="SAM" id="MobiDB-lite"/>
    </source>
</evidence>
<sequence length="380" mass="42153">SPIIKFALTNCVSTEYVIEFENQGLKERGWEELKRVGGNQEHAVLSLWPYMSYRFRAIAINEVGKSDPSKPSEIHNTPPEAPDNNPEDVRSESIDPDTLLITWEKMDKRNFNGPDFKYKVQWRRAVGSGPKWHKSETTEPPVIVTDVGNFSAFEIKVQAINANGDGPEPDPVIGYSGEEESDDSPLQKDEIDNPAVTHFTLKGLDRHNQYRFYLRGLTSAGKGEPIIMTGATTLDGGNLRGLTPGSDYVLRFFYGNASFWETGIKTEGTVKDKEDGPMDSEARPMKEETFGEYSDLEEKRTASQPSLCEDNKMCSEDTLNFNGSSALTTELNLDESLASQISRQSEGPEGFHGMPENSPLNPTTIAPTTNGMPNSITILD</sequence>
<proteinExistence type="inferred from homology"/>
<dbReference type="Gene3D" id="2.60.40.10">
    <property type="entry name" value="Immunoglobulins"/>
    <property type="match status" value="3"/>
</dbReference>
<dbReference type="Proteomes" id="UP001434883">
    <property type="component" value="Unassembled WGS sequence"/>
</dbReference>
<dbReference type="InterPro" id="IPR003961">
    <property type="entry name" value="FN3_dom"/>
</dbReference>
<keyword evidence="10" id="KW-1185">Reference proteome</keyword>
<protein>
    <recommendedName>
        <fullName evidence="8">Fibronectin type-III domain-containing protein</fullName>
    </recommendedName>
</protein>
<evidence type="ECO:0000256" key="1">
    <source>
        <dbReference type="ARBA" id="ARBA00004167"/>
    </source>
</evidence>
<dbReference type="CDD" id="cd00063">
    <property type="entry name" value="FN3"/>
    <property type="match status" value="2"/>
</dbReference>
<comment type="subcellular location">
    <subcellularLocation>
        <location evidence="1">Membrane</location>
        <topology evidence="1">Single-pass membrane protein</topology>
    </subcellularLocation>
</comment>
<dbReference type="Pfam" id="PF00041">
    <property type="entry name" value="fn3"/>
    <property type="match status" value="1"/>
</dbReference>
<keyword evidence="3" id="KW-0812">Transmembrane</keyword>
<evidence type="ECO:0000256" key="6">
    <source>
        <dbReference type="ARBA" id="ARBA00023157"/>
    </source>
</evidence>
<dbReference type="InterPro" id="IPR036116">
    <property type="entry name" value="FN3_sf"/>
</dbReference>
<dbReference type="SUPFAM" id="SSF49265">
    <property type="entry name" value="Fibronectin type III"/>
    <property type="match status" value="2"/>
</dbReference>
<evidence type="ECO:0000256" key="3">
    <source>
        <dbReference type="ARBA" id="ARBA00022692"/>
    </source>
</evidence>
<dbReference type="Pfam" id="PF13882">
    <property type="entry name" value="Bravo_FIGEY"/>
    <property type="match status" value="1"/>
</dbReference>